<evidence type="ECO:0000259" key="3">
    <source>
        <dbReference type="PROSITE" id="PS51186"/>
    </source>
</evidence>
<feature type="domain" description="N-acetyltransferase" evidence="3">
    <location>
        <begin position="1"/>
        <end position="145"/>
    </location>
</feature>
<dbReference type="PIRSF" id="PIRSF037663">
    <property type="entry name" value="Acetyltransf_GNAT_prd"/>
    <property type="match status" value="1"/>
</dbReference>
<dbReference type="AlphaFoldDB" id="A0A133VT87"/>
<comment type="caution">
    <text evidence="4">The sequence shown here is derived from an EMBL/GenBank/DDBJ whole genome shotgun (WGS) entry which is preliminary data.</text>
</comment>
<accession>A0A133VT87</accession>
<reference evidence="4 5" key="1">
    <citation type="journal article" date="2016" name="Sci. Rep.">
        <title>Metabolic traits of an uncultured archaeal lineage -MSBL1- from brine pools of the Red Sea.</title>
        <authorList>
            <person name="Mwirichia R."/>
            <person name="Alam I."/>
            <person name="Rashid M."/>
            <person name="Vinu M."/>
            <person name="Ba-Alawi W."/>
            <person name="Anthony Kamau A."/>
            <person name="Kamanda Ngugi D."/>
            <person name="Goker M."/>
            <person name="Klenk H.P."/>
            <person name="Bajic V."/>
            <person name="Stingl U."/>
        </authorList>
    </citation>
    <scope>NUCLEOTIDE SEQUENCE [LARGE SCALE GENOMIC DNA]</scope>
    <source>
        <strain evidence="4">SCGC-AAA833F18</strain>
    </source>
</reference>
<sequence length="146" mass="16974">MRVRDFKPEDMERVLEIEHESFKDPYPRSLLEHIHNLHPDGFMIAEINDEIVGYIIGVMRWGGTGHVLAVAVSPPYRRRGVGKSLMVNMMDRLQRKGASRIRIEVRASNTVAQSFYQKLNFRQRRIVPSYYSDGEAAILMQYTFSD</sequence>
<dbReference type="PANTHER" id="PTHR23091">
    <property type="entry name" value="N-TERMINAL ACETYLTRANSFERASE"/>
    <property type="match status" value="1"/>
</dbReference>
<dbReference type="CDD" id="cd04301">
    <property type="entry name" value="NAT_SF"/>
    <property type="match status" value="1"/>
</dbReference>
<dbReference type="InterPro" id="IPR006464">
    <property type="entry name" value="AcTrfase_RimI/Ard1"/>
</dbReference>
<dbReference type="SUPFAM" id="SSF55729">
    <property type="entry name" value="Acyl-CoA N-acyltransferases (Nat)"/>
    <property type="match status" value="1"/>
</dbReference>
<dbReference type="Gene3D" id="3.40.630.30">
    <property type="match status" value="1"/>
</dbReference>
<dbReference type="InterPro" id="IPR017255">
    <property type="entry name" value="AcTrfase_GNAT_prd"/>
</dbReference>
<keyword evidence="5" id="KW-1185">Reference proteome</keyword>
<keyword evidence="2" id="KW-0012">Acyltransferase</keyword>
<dbReference type="InterPro" id="IPR016181">
    <property type="entry name" value="Acyl_CoA_acyltransferase"/>
</dbReference>
<dbReference type="InterPro" id="IPR045047">
    <property type="entry name" value="Ard1-like"/>
</dbReference>
<dbReference type="PANTHER" id="PTHR23091:SF4">
    <property type="entry name" value="N-TERMINAL AMINO-ACID N(ALPHA)-ACETYLTRANSFERASE NATA"/>
    <property type="match status" value="1"/>
</dbReference>
<evidence type="ECO:0000313" key="5">
    <source>
        <dbReference type="Proteomes" id="UP000070399"/>
    </source>
</evidence>
<dbReference type="GO" id="GO:0031415">
    <property type="term" value="C:NatA complex"/>
    <property type="evidence" value="ECO:0007669"/>
    <property type="project" value="InterPro"/>
</dbReference>
<dbReference type="GO" id="GO:0004596">
    <property type="term" value="F:protein-N-terminal amino-acid acetyltransferase activity"/>
    <property type="evidence" value="ECO:0007669"/>
    <property type="project" value="InterPro"/>
</dbReference>
<evidence type="ECO:0000313" key="4">
    <source>
        <dbReference type="EMBL" id="KXB09638.1"/>
    </source>
</evidence>
<proteinExistence type="predicted"/>
<evidence type="ECO:0000256" key="2">
    <source>
        <dbReference type="ARBA" id="ARBA00023315"/>
    </source>
</evidence>
<name>A0A133VT87_9EURY</name>
<dbReference type="Pfam" id="PF00583">
    <property type="entry name" value="Acetyltransf_1"/>
    <property type="match status" value="1"/>
</dbReference>
<protein>
    <recommendedName>
        <fullName evidence="3">N-acetyltransferase domain-containing protein</fullName>
    </recommendedName>
</protein>
<gene>
    <name evidence="4" type="ORF">AKJ35_00515</name>
</gene>
<dbReference type="InterPro" id="IPR000182">
    <property type="entry name" value="GNAT_dom"/>
</dbReference>
<dbReference type="EMBL" id="LHYO01000002">
    <property type="protein sequence ID" value="KXB09638.1"/>
    <property type="molecule type" value="Genomic_DNA"/>
</dbReference>
<keyword evidence="1" id="KW-0808">Transferase</keyword>
<organism evidence="4 5">
    <name type="scientific">candidate division MSBL1 archaeon SCGC-AAA833F18</name>
    <dbReference type="NCBI Taxonomy" id="1698257"/>
    <lineage>
        <taxon>Archaea</taxon>
        <taxon>Methanobacteriati</taxon>
        <taxon>Methanobacteriota</taxon>
        <taxon>candidate division MSBL1</taxon>
    </lineage>
</organism>
<dbReference type="NCBIfam" id="TIGR01575">
    <property type="entry name" value="rimI"/>
    <property type="match status" value="1"/>
</dbReference>
<evidence type="ECO:0000256" key="1">
    <source>
        <dbReference type="ARBA" id="ARBA00022679"/>
    </source>
</evidence>
<dbReference type="PROSITE" id="PS51186">
    <property type="entry name" value="GNAT"/>
    <property type="match status" value="1"/>
</dbReference>
<dbReference type="Proteomes" id="UP000070399">
    <property type="component" value="Unassembled WGS sequence"/>
</dbReference>